<sequence length="129" mass="14816">MANPPPKIRRCSAHLREEIEREKRQLMEEGLNSTTPVNGEMVALLSMLSLFTVVGTVGNGLVLFVFSRVRDKTTAQLFILTLALIDLFTCLVIIPFTMFVEFTRYDINYDLLCKLYQFLITSKFLCQRS</sequence>
<protein>
    <recommendedName>
        <fullName evidence="9">G-protein coupled receptors family 1 profile domain-containing protein</fullName>
    </recommendedName>
</protein>
<feature type="transmembrane region" description="Helical" evidence="8">
    <location>
        <begin position="41"/>
        <end position="65"/>
    </location>
</feature>
<comment type="caution">
    <text evidence="10">The sequence shown here is derived from an EMBL/GenBank/DDBJ whole genome shotgun (WGS) entry which is preliminary data.</text>
</comment>
<keyword evidence="11" id="KW-1185">Reference proteome</keyword>
<reference evidence="10 11" key="1">
    <citation type="submission" date="2018-04" db="EMBL/GenBank/DDBJ databases">
        <title>The genome of golden apple snail Pomacea canaliculata provides insight into stress tolerance and invasive adaptation.</title>
        <authorList>
            <person name="Liu C."/>
            <person name="Liu B."/>
            <person name="Ren Y."/>
            <person name="Zhang Y."/>
            <person name="Wang H."/>
            <person name="Li S."/>
            <person name="Jiang F."/>
            <person name="Yin L."/>
            <person name="Zhang G."/>
            <person name="Qian W."/>
            <person name="Fan W."/>
        </authorList>
    </citation>
    <scope>NUCLEOTIDE SEQUENCE [LARGE SCALE GENOMIC DNA]</scope>
    <source>
        <strain evidence="10">SZHN2017</strain>
        <tissue evidence="10">Muscle</tissue>
    </source>
</reference>
<evidence type="ECO:0000256" key="7">
    <source>
        <dbReference type="ARBA" id="ARBA00023224"/>
    </source>
</evidence>
<evidence type="ECO:0000256" key="1">
    <source>
        <dbReference type="ARBA" id="ARBA00004141"/>
    </source>
</evidence>
<keyword evidence="3 8" id="KW-1133">Transmembrane helix</keyword>
<dbReference type="Gene3D" id="1.20.1070.10">
    <property type="entry name" value="Rhodopsin 7-helix transmembrane proteins"/>
    <property type="match status" value="1"/>
</dbReference>
<dbReference type="GO" id="GO:0004930">
    <property type="term" value="F:G protein-coupled receptor activity"/>
    <property type="evidence" value="ECO:0007669"/>
    <property type="project" value="UniProtKB-KW"/>
</dbReference>
<feature type="transmembrane region" description="Helical" evidence="8">
    <location>
        <begin position="77"/>
        <end position="100"/>
    </location>
</feature>
<dbReference type="EMBL" id="PZQS01000002">
    <property type="protein sequence ID" value="PVD35592.1"/>
    <property type="molecule type" value="Genomic_DNA"/>
</dbReference>
<comment type="subcellular location">
    <subcellularLocation>
        <location evidence="1">Membrane</location>
        <topology evidence="1">Multi-pass membrane protein</topology>
    </subcellularLocation>
</comment>
<evidence type="ECO:0000256" key="6">
    <source>
        <dbReference type="ARBA" id="ARBA00023170"/>
    </source>
</evidence>
<dbReference type="InterPro" id="IPR017452">
    <property type="entry name" value="GPCR_Rhodpsn_7TM"/>
</dbReference>
<dbReference type="CDD" id="cd00637">
    <property type="entry name" value="7tm_classA_rhodopsin-like"/>
    <property type="match status" value="1"/>
</dbReference>
<evidence type="ECO:0000259" key="9">
    <source>
        <dbReference type="PROSITE" id="PS50262"/>
    </source>
</evidence>
<keyword evidence="2 8" id="KW-0812">Transmembrane</keyword>
<keyword evidence="4" id="KW-0297">G-protein coupled receptor</keyword>
<feature type="domain" description="G-protein coupled receptors family 1 profile" evidence="9">
    <location>
        <begin position="58"/>
        <end position="129"/>
    </location>
</feature>
<dbReference type="PROSITE" id="PS50262">
    <property type="entry name" value="G_PROTEIN_RECEP_F1_2"/>
    <property type="match status" value="1"/>
</dbReference>
<evidence type="ECO:0000256" key="5">
    <source>
        <dbReference type="ARBA" id="ARBA00023136"/>
    </source>
</evidence>
<dbReference type="Proteomes" id="UP000245119">
    <property type="component" value="Linkage Group LG2"/>
</dbReference>
<evidence type="ECO:0000256" key="8">
    <source>
        <dbReference type="SAM" id="Phobius"/>
    </source>
</evidence>
<dbReference type="PANTHER" id="PTHR24238:SF47">
    <property type="entry name" value="ECDYSTEROIDS_DOPAMINE RECEPTOR-RELATED"/>
    <property type="match status" value="1"/>
</dbReference>
<proteinExistence type="predicted"/>
<keyword evidence="5 8" id="KW-0472">Membrane</keyword>
<evidence type="ECO:0000313" key="11">
    <source>
        <dbReference type="Proteomes" id="UP000245119"/>
    </source>
</evidence>
<name>A0A2T7PQ92_POMCA</name>
<dbReference type="PRINTS" id="PR00237">
    <property type="entry name" value="GPCRRHODOPSN"/>
</dbReference>
<dbReference type="SUPFAM" id="SSF81321">
    <property type="entry name" value="Family A G protein-coupled receptor-like"/>
    <property type="match status" value="1"/>
</dbReference>
<accession>A0A2T7PQ92</accession>
<gene>
    <name evidence="10" type="ORF">C0Q70_02555</name>
</gene>
<dbReference type="InterPro" id="IPR000276">
    <property type="entry name" value="GPCR_Rhodpsn"/>
</dbReference>
<evidence type="ECO:0000313" key="10">
    <source>
        <dbReference type="EMBL" id="PVD35592.1"/>
    </source>
</evidence>
<evidence type="ECO:0000256" key="2">
    <source>
        <dbReference type="ARBA" id="ARBA00022692"/>
    </source>
</evidence>
<dbReference type="AlphaFoldDB" id="A0A2T7PQ92"/>
<evidence type="ECO:0000256" key="3">
    <source>
        <dbReference type="ARBA" id="ARBA00022989"/>
    </source>
</evidence>
<keyword evidence="6" id="KW-0675">Receptor</keyword>
<dbReference type="GO" id="GO:0016020">
    <property type="term" value="C:membrane"/>
    <property type="evidence" value="ECO:0007669"/>
    <property type="project" value="UniProtKB-SubCell"/>
</dbReference>
<dbReference type="Pfam" id="PF00001">
    <property type="entry name" value="7tm_1"/>
    <property type="match status" value="1"/>
</dbReference>
<organism evidence="10 11">
    <name type="scientific">Pomacea canaliculata</name>
    <name type="common">Golden apple snail</name>
    <dbReference type="NCBI Taxonomy" id="400727"/>
    <lineage>
        <taxon>Eukaryota</taxon>
        <taxon>Metazoa</taxon>
        <taxon>Spiralia</taxon>
        <taxon>Lophotrochozoa</taxon>
        <taxon>Mollusca</taxon>
        <taxon>Gastropoda</taxon>
        <taxon>Caenogastropoda</taxon>
        <taxon>Architaenioglossa</taxon>
        <taxon>Ampullarioidea</taxon>
        <taxon>Ampullariidae</taxon>
        <taxon>Pomacea</taxon>
    </lineage>
</organism>
<evidence type="ECO:0000256" key="4">
    <source>
        <dbReference type="ARBA" id="ARBA00023040"/>
    </source>
</evidence>
<keyword evidence="7" id="KW-0807">Transducer</keyword>
<dbReference type="PANTHER" id="PTHR24238">
    <property type="entry name" value="G-PROTEIN COUPLED RECEPTOR"/>
    <property type="match status" value="1"/>
</dbReference>
<dbReference type="OrthoDB" id="5969463at2759"/>